<keyword evidence="3" id="KW-0378">Hydrolase</keyword>
<dbReference type="InterPro" id="IPR036059">
    <property type="entry name" value="TldD/PmbA_sf"/>
</dbReference>
<evidence type="ECO:0000256" key="2">
    <source>
        <dbReference type="ARBA" id="ARBA00022670"/>
    </source>
</evidence>
<protein>
    <submittedName>
        <fullName evidence="8">Peptidase C69</fullName>
    </submittedName>
</protein>
<dbReference type="GO" id="GO:0006508">
    <property type="term" value="P:proteolysis"/>
    <property type="evidence" value="ECO:0007669"/>
    <property type="project" value="UniProtKB-KW"/>
</dbReference>
<dbReference type="InterPro" id="IPR051463">
    <property type="entry name" value="Peptidase_U62_metallo"/>
</dbReference>
<keyword evidence="9" id="KW-1185">Reference proteome</keyword>
<comment type="caution">
    <text evidence="8">The sequence shown here is derived from an EMBL/GenBank/DDBJ whole genome shotgun (WGS) entry which is preliminary data.</text>
</comment>
<dbReference type="SUPFAM" id="SSF111283">
    <property type="entry name" value="Putative modulator of DNA gyrase, PmbA/TldD"/>
    <property type="match status" value="1"/>
</dbReference>
<dbReference type="AlphaFoldDB" id="A0A1F2P658"/>
<evidence type="ECO:0000259" key="5">
    <source>
        <dbReference type="Pfam" id="PF01523"/>
    </source>
</evidence>
<sequence length="459" mass="50278">MMEAERAIKTVIEMGAEYVDVRIERERSTVIEMKDGVLRDATVGLDLGAGIRVLFDGSWGFYTTNDISKLKDGVLKAFKLAKAHKNEKKVKILPSEPLREEFVLRVREPVEDVGIDEKISLIEGAHKALKMEDERIKNASVHYRDSVIEREFLSSDGSDIRMHLCYISMGLRAVASEGGDLQEAQERLGAFTGFELIRDRDLEEVAGAVTRRALRLLDARTPPAGKLPIVMDGKLLGVFVHEALGHAAEADLVIAGESILSGRIGEKIGSEVLRIYDDPSIPHTHGYYPFDDEGVRSRRTAIIEDGILKSYLQTRSSAAELGMSPTANARAEDYSQVPIARMSNILIEQGDFGFEELIEDIKMGIYAKGMRGGQVDTVGGNFQFTAEEAFLILDGELRESIRNLSLAGSTLEVLRKIDGLGKEVTGSIGFCGKNGQHVPVSESGPDARVSEMLVGGINA</sequence>
<evidence type="ECO:0000313" key="9">
    <source>
        <dbReference type="Proteomes" id="UP000185779"/>
    </source>
</evidence>
<dbReference type="GO" id="GO:0008237">
    <property type="term" value="F:metallopeptidase activity"/>
    <property type="evidence" value="ECO:0007669"/>
    <property type="project" value="UniProtKB-KW"/>
</dbReference>
<dbReference type="GO" id="GO:0005829">
    <property type="term" value="C:cytosol"/>
    <property type="evidence" value="ECO:0007669"/>
    <property type="project" value="TreeGrafter"/>
</dbReference>
<feature type="domain" description="Metalloprotease TldD/E N-terminal" evidence="5">
    <location>
        <begin position="19"/>
        <end position="82"/>
    </location>
</feature>
<keyword evidence="4" id="KW-0482">Metalloprotease</keyword>
<dbReference type="InterPro" id="IPR035068">
    <property type="entry name" value="TldD/PmbA_N"/>
</dbReference>
<dbReference type="Gene3D" id="3.30.2290.10">
    <property type="entry name" value="PmbA/TldD superfamily"/>
    <property type="match status" value="1"/>
</dbReference>
<comment type="similarity">
    <text evidence="1">Belongs to the peptidase U62 family.</text>
</comment>
<dbReference type="FunFam" id="3.30.2290.10:FF:000003">
    <property type="entry name" value="Zinc-dependent protease, TldD/PmbA family"/>
    <property type="match status" value="1"/>
</dbReference>
<dbReference type="Pfam" id="PF01523">
    <property type="entry name" value="PmbA_TldD_1st"/>
    <property type="match status" value="1"/>
</dbReference>
<evidence type="ECO:0000256" key="4">
    <source>
        <dbReference type="ARBA" id="ARBA00023049"/>
    </source>
</evidence>
<dbReference type="InterPro" id="IPR002510">
    <property type="entry name" value="Metalloprtase-TldD/E_N"/>
</dbReference>
<dbReference type="InterPro" id="IPR045569">
    <property type="entry name" value="Metalloprtase-TldD/E_C"/>
</dbReference>
<feature type="domain" description="Metalloprotease TldD/E C-terminal" evidence="6">
    <location>
        <begin position="225"/>
        <end position="456"/>
    </location>
</feature>
<dbReference type="PANTHER" id="PTHR30624:SF0">
    <property type="entry name" value="METALLOPROTEASE SLR0863"/>
    <property type="match status" value="1"/>
</dbReference>
<dbReference type="STRING" id="1839936.SBU_000743"/>
<dbReference type="PIRSF" id="PIRSF004919">
    <property type="entry name" value="TldD"/>
    <property type="match status" value="1"/>
</dbReference>
<dbReference type="Pfam" id="PF19290">
    <property type="entry name" value="PmbA_TldD_2nd"/>
    <property type="match status" value="1"/>
</dbReference>
<evidence type="ECO:0000256" key="1">
    <source>
        <dbReference type="ARBA" id="ARBA00005836"/>
    </source>
</evidence>
<name>A0A1F2P658_9EURY</name>
<dbReference type="Pfam" id="PF19289">
    <property type="entry name" value="PmbA_TldD_3rd"/>
    <property type="match status" value="1"/>
</dbReference>
<proteinExistence type="inferred from homology"/>
<reference evidence="8" key="1">
    <citation type="submission" date="2016-05" db="EMBL/GenBank/DDBJ databases">
        <title>Microbial consortia oxidize butane by reversing methanogenesis.</title>
        <authorList>
            <person name="Laso-Perez R."/>
            <person name="Richter M."/>
            <person name="Wegener G."/>
            <person name="Musat F."/>
        </authorList>
    </citation>
    <scope>NUCLEOTIDE SEQUENCE [LARGE SCALE GENOMIC DNA]</scope>
    <source>
        <strain evidence="8">BOX1</strain>
    </source>
</reference>
<dbReference type="Proteomes" id="UP000185779">
    <property type="component" value="Unassembled WGS sequence"/>
</dbReference>
<accession>A0A1F2P658</accession>
<dbReference type="EMBL" id="LYOR01000003">
    <property type="protein sequence ID" value="OFV66201.1"/>
    <property type="molecule type" value="Genomic_DNA"/>
</dbReference>
<dbReference type="PANTHER" id="PTHR30624">
    <property type="entry name" value="UNCHARACTERIZED PROTEIN TLDD AND PMBA"/>
    <property type="match status" value="1"/>
</dbReference>
<feature type="domain" description="Metalloprotease TldD/E central" evidence="7">
    <location>
        <begin position="109"/>
        <end position="217"/>
    </location>
</feature>
<organism evidence="8 9">
    <name type="scientific">Candidatus Syntropharchaeum butanivorans</name>
    <dbReference type="NCBI Taxonomy" id="1839936"/>
    <lineage>
        <taxon>Archaea</taxon>
        <taxon>Methanobacteriati</taxon>
        <taxon>Methanobacteriota</taxon>
        <taxon>Stenosarchaea group</taxon>
        <taxon>Methanomicrobia</taxon>
        <taxon>Methanosarcinales</taxon>
        <taxon>ANME-2 cluster</taxon>
        <taxon>Candidatus Syntropharchaeum</taxon>
    </lineage>
</organism>
<dbReference type="InterPro" id="IPR025502">
    <property type="entry name" value="TldD"/>
</dbReference>
<evidence type="ECO:0000259" key="6">
    <source>
        <dbReference type="Pfam" id="PF19289"/>
    </source>
</evidence>
<evidence type="ECO:0000256" key="3">
    <source>
        <dbReference type="ARBA" id="ARBA00022801"/>
    </source>
</evidence>
<evidence type="ECO:0000259" key="7">
    <source>
        <dbReference type="Pfam" id="PF19290"/>
    </source>
</evidence>
<dbReference type="PATRIC" id="fig|1839936.3.peg.753"/>
<gene>
    <name evidence="8" type="ORF">SBU_000743</name>
</gene>
<evidence type="ECO:0000313" key="8">
    <source>
        <dbReference type="EMBL" id="OFV66201.1"/>
    </source>
</evidence>
<keyword evidence="2" id="KW-0645">Protease</keyword>
<dbReference type="InterPro" id="IPR045570">
    <property type="entry name" value="Metalloprtase-TldD/E_cen_dom"/>
</dbReference>